<evidence type="ECO:0000313" key="2">
    <source>
        <dbReference type="EnsemblMetazoa" id="ISCW013700-PA"/>
    </source>
</evidence>
<reference evidence="2" key="2">
    <citation type="submission" date="2020-05" db="UniProtKB">
        <authorList>
            <consortium name="EnsemblMetazoa"/>
        </authorList>
    </citation>
    <scope>IDENTIFICATION</scope>
    <source>
        <strain evidence="2">wikel</strain>
    </source>
</reference>
<accession>B7QJS9</accession>
<name>B7QJS9_IXOSC</name>
<organism>
    <name type="scientific">Ixodes scapularis</name>
    <name type="common">Black-legged tick</name>
    <name type="synonym">Deer tick</name>
    <dbReference type="NCBI Taxonomy" id="6945"/>
    <lineage>
        <taxon>Eukaryota</taxon>
        <taxon>Metazoa</taxon>
        <taxon>Ecdysozoa</taxon>
        <taxon>Arthropoda</taxon>
        <taxon>Chelicerata</taxon>
        <taxon>Arachnida</taxon>
        <taxon>Acari</taxon>
        <taxon>Parasitiformes</taxon>
        <taxon>Ixodida</taxon>
        <taxon>Ixodoidea</taxon>
        <taxon>Ixodidae</taxon>
        <taxon>Ixodinae</taxon>
        <taxon>Ixodes</taxon>
    </lineage>
</organism>
<reference evidence="1 3" key="1">
    <citation type="submission" date="2008-03" db="EMBL/GenBank/DDBJ databases">
        <title>Annotation of Ixodes scapularis.</title>
        <authorList>
            <consortium name="Ixodes scapularis Genome Project Consortium"/>
            <person name="Caler E."/>
            <person name="Hannick L.I."/>
            <person name="Bidwell S."/>
            <person name="Joardar V."/>
            <person name="Thiagarajan M."/>
            <person name="Amedeo P."/>
            <person name="Galinsky K.J."/>
            <person name="Schobel S."/>
            <person name="Inman J."/>
            <person name="Hostetler J."/>
            <person name="Miller J."/>
            <person name="Hammond M."/>
            <person name="Megy K."/>
            <person name="Lawson D."/>
            <person name="Kodira C."/>
            <person name="Sutton G."/>
            <person name="Meyer J."/>
            <person name="Hill C.A."/>
            <person name="Birren B."/>
            <person name="Nene V."/>
            <person name="Collins F."/>
            <person name="Alarcon-Chaidez F."/>
            <person name="Wikel S."/>
            <person name="Strausberg R."/>
        </authorList>
    </citation>
    <scope>NUCLEOTIDE SEQUENCE [LARGE SCALE GENOMIC DNA]</scope>
    <source>
        <strain evidence="3">Wikel</strain>
        <strain evidence="1">Wikel colony</strain>
    </source>
</reference>
<proteinExistence type="predicted"/>
<dbReference type="EnsemblMetazoa" id="ISCW013700-RA">
    <property type="protein sequence ID" value="ISCW013700-PA"/>
    <property type="gene ID" value="ISCW013700"/>
</dbReference>
<keyword evidence="3" id="KW-1185">Reference proteome</keyword>
<feature type="non-terminal residue" evidence="1">
    <location>
        <position position="66"/>
    </location>
</feature>
<sequence>MLGTTNRVTICAVIYGLGEGTLSEFTAEVVKYIGGFVSRRVTKTLSCPSCMSMLLDDSVTGVLITI</sequence>
<dbReference type="EMBL" id="DS954245">
    <property type="protein sequence ID" value="EEC19101.1"/>
    <property type="molecule type" value="Genomic_DNA"/>
</dbReference>
<dbReference type="InParanoid" id="B7QJS9"/>
<dbReference type="VEuPathDB" id="VectorBase:ISCP_030647"/>
<dbReference type="HOGENOM" id="CLU_2838515_0_0_1"/>
<protein>
    <submittedName>
        <fullName evidence="1 2">Uncharacterized protein</fullName>
    </submittedName>
</protein>
<dbReference type="AlphaFoldDB" id="B7QJS9"/>
<dbReference type="Proteomes" id="UP000001555">
    <property type="component" value="Unassembled WGS sequence"/>
</dbReference>
<evidence type="ECO:0000313" key="3">
    <source>
        <dbReference type="Proteomes" id="UP000001555"/>
    </source>
</evidence>
<gene>
    <name evidence="1" type="ORF">IscW_ISCW013700</name>
</gene>
<dbReference type="VEuPathDB" id="VectorBase:ISCW013700"/>
<dbReference type="VEuPathDB" id="VectorBase:ISCI013700"/>
<dbReference type="OrthoDB" id="6488400at2759"/>
<dbReference type="PaxDb" id="6945-B7QJS9"/>
<evidence type="ECO:0000313" key="1">
    <source>
        <dbReference type="EMBL" id="EEC19101.1"/>
    </source>
</evidence>
<dbReference type="EMBL" id="ABJB011093774">
    <property type="status" value="NOT_ANNOTATED_CDS"/>
    <property type="molecule type" value="Genomic_DNA"/>
</dbReference>